<reference evidence="2 3" key="1">
    <citation type="journal article" date="2015" name="Nature">
        <title>rRNA introns, odd ribosomes, and small enigmatic genomes across a large radiation of phyla.</title>
        <authorList>
            <person name="Brown C.T."/>
            <person name="Hug L.A."/>
            <person name="Thomas B.C."/>
            <person name="Sharon I."/>
            <person name="Castelle C.J."/>
            <person name="Singh A."/>
            <person name="Wilkins M.J."/>
            <person name="Williams K.H."/>
            <person name="Banfield J.F."/>
        </authorList>
    </citation>
    <scope>NUCLEOTIDE SEQUENCE [LARGE SCALE GENOMIC DNA]</scope>
</reference>
<evidence type="ECO:0000313" key="2">
    <source>
        <dbReference type="EMBL" id="KKT71733.1"/>
    </source>
</evidence>
<organism evidence="2 3">
    <name type="scientific">Candidatus Uhrbacteria bacterium GW2011_GWF2_44_350</name>
    <dbReference type="NCBI Taxonomy" id="1619000"/>
    <lineage>
        <taxon>Bacteria</taxon>
        <taxon>Candidatus Uhriibacteriota</taxon>
    </lineage>
</organism>
<evidence type="ECO:0000313" key="3">
    <source>
        <dbReference type="Proteomes" id="UP000034154"/>
    </source>
</evidence>
<dbReference type="AlphaFoldDB" id="A0A0G1JK22"/>
<comment type="caution">
    <text evidence="2">The sequence shown here is derived from an EMBL/GenBank/DDBJ whole genome shotgun (WGS) entry which is preliminary data.</text>
</comment>
<dbReference type="InterPro" id="IPR019606">
    <property type="entry name" value="GerMN"/>
</dbReference>
<dbReference type="SMART" id="SM00909">
    <property type="entry name" value="Germane"/>
    <property type="match status" value="1"/>
</dbReference>
<accession>A0A0G1JK22</accession>
<evidence type="ECO:0000259" key="1">
    <source>
        <dbReference type="SMART" id="SM00909"/>
    </source>
</evidence>
<dbReference type="Pfam" id="PF10646">
    <property type="entry name" value="Germane"/>
    <property type="match status" value="1"/>
</dbReference>
<dbReference type="EMBL" id="LCJB01000009">
    <property type="protein sequence ID" value="KKT71733.1"/>
    <property type="molecule type" value="Genomic_DNA"/>
</dbReference>
<feature type="domain" description="GerMN" evidence="1">
    <location>
        <begin position="180"/>
        <end position="272"/>
    </location>
</feature>
<protein>
    <submittedName>
        <fullName evidence="2">Spore germination protein-like protein Gmad2</fullName>
    </submittedName>
</protein>
<gene>
    <name evidence="2" type="ORF">UW63_C0009G0002</name>
</gene>
<name>A0A0G1JK22_9BACT</name>
<proteinExistence type="predicted"/>
<sequence>MLRLKHMKNLFIPVFLALILIGAGCVSVFNVDNFKVAPASSENVTVNLPLTGSVVTNPIHVVGEARVFENVISWRIKDDSGKILNSGTSETAALDMGQFGHFDFWLTVPKVSSPNIVLEVFQASAKDGSDQDLVSIPLTLDRNDSTEIKLYFHNDIFDPEITCTKVFPVIRKFTVTDSIARAAIVSLLQGPNENEQLQNYSTVIPFRTELKDISLSDDGLLTVDLKGAIAGPIGGSCYVSAIAAEIEETMKQFESVKSVKVLIDGEENRLEP</sequence>
<dbReference type="InterPro" id="IPR018911">
    <property type="entry name" value="Gmad2_Ig-like_dom"/>
</dbReference>
<dbReference type="PROSITE" id="PS51257">
    <property type="entry name" value="PROKAR_LIPOPROTEIN"/>
    <property type="match status" value="1"/>
</dbReference>
<dbReference type="Pfam" id="PF10648">
    <property type="entry name" value="Gmad2"/>
    <property type="match status" value="1"/>
</dbReference>
<dbReference type="Proteomes" id="UP000034154">
    <property type="component" value="Unassembled WGS sequence"/>
</dbReference>